<dbReference type="EMBL" id="MNZT01000099">
    <property type="protein sequence ID" value="OIP95928.1"/>
    <property type="molecule type" value="Genomic_DNA"/>
</dbReference>
<dbReference type="EC" id="6.1.1.14" evidence="2"/>
<dbReference type="InterPro" id="IPR002315">
    <property type="entry name" value="tRNA-synt_gly"/>
</dbReference>
<evidence type="ECO:0000313" key="10">
    <source>
        <dbReference type="EMBL" id="OIP95928.1"/>
    </source>
</evidence>
<dbReference type="Proteomes" id="UP000183245">
    <property type="component" value="Unassembled WGS sequence"/>
</dbReference>
<accession>A0A1J5IXE5</accession>
<evidence type="ECO:0000256" key="7">
    <source>
        <dbReference type="ARBA" id="ARBA00022917"/>
    </source>
</evidence>
<organism evidence="10 11">
    <name type="scientific">Candidatus Wirthbacteria bacterium CG2_30_54_11</name>
    <dbReference type="NCBI Taxonomy" id="1817892"/>
    <lineage>
        <taxon>Bacteria</taxon>
        <taxon>Candidatus Wirthbacteria</taxon>
    </lineage>
</organism>
<keyword evidence="3" id="KW-0963">Cytoplasm</keyword>
<dbReference type="NCBIfam" id="NF003211">
    <property type="entry name" value="PRK04173.1"/>
    <property type="match status" value="1"/>
</dbReference>
<evidence type="ECO:0000259" key="9">
    <source>
        <dbReference type="PROSITE" id="PS50862"/>
    </source>
</evidence>
<comment type="similarity">
    <text evidence="1">Belongs to the class-II aminoacyl-tRNA synthetase family.</text>
</comment>
<dbReference type="PANTHER" id="PTHR10745">
    <property type="entry name" value="GLYCYL-TRNA SYNTHETASE/DNA POLYMERASE SUBUNIT GAMMA-2"/>
    <property type="match status" value="1"/>
</dbReference>
<evidence type="ECO:0000256" key="2">
    <source>
        <dbReference type="ARBA" id="ARBA00012829"/>
    </source>
</evidence>
<dbReference type="InterPro" id="IPR002314">
    <property type="entry name" value="aa-tRNA-synt_IIb"/>
</dbReference>
<sequence length="441" mass="50585">MATQDVMDKIVSLCKRRGFIFPDSEIYGGINGFWDFGPLGVELKNNIKREWWKAMVQIRDDIAGLDSSIVHNPRTWEASGHITNFTDPLVDCKQCKQRFRADHLAEEQGITMEELFEKGKCPACGSKKLTEPKAFNLMFKTFIGPVEEAAATAFLRPETCQGIFINFDNVQKSSRLKVPFGIAQIGKAFRNEVNPRNFIFRSREFEQMELEWFCQPPDMGGDKTPEQWHAYWKETRMAWHRSMGLTVGNLRFRDHEKKELAHYAAAATDIEYNFPFGGFKELEGIANRTDFDLKQHSQFSGKNLQYFDDVTKVKYFPYVIEPSLGVDRMTLALLCDAYHEDEHEGEVRVVLRLDPKVAPVKAAVFPLTKDEKLVAKAREIYDELKQSMVVTYDAAGSIGRRYRRQDEAGTPACITVDFESLEDGAVTVRDRDTLEQKRVKV</sequence>
<dbReference type="Gene3D" id="3.30.930.10">
    <property type="entry name" value="Bira Bifunctional Protein, Domain 2"/>
    <property type="match status" value="1"/>
</dbReference>
<protein>
    <recommendedName>
        <fullName evidence="2">glycine--tRNA ligase</fullName>
        <ecNumber evidence="2">6.1.1.14</ecNumber>
    </recommendedName>
</protein>
<keyword evidence="8" id="KW-0030">Aminoacyl-tRNA synthetase</keyword>
<dbReference type="InterPro" id="IPR036621">
    <property type="entry name" value="Anticodon-bd_dom_sf"/>
</dbReference>
<evidence type="ECO:0000256" key="6">
    <source>
        <dbReference type="ARBA" id="ARBA00022840"/>
    </source>
</evidence>
<dbReference type="InterPro" id="IPR022961">
    <property type="entry name" value="Gly_tRNA_ligase_bac"/>
</dbReference>
<dbReference type="InterPro" id="IPR027031">
    <property type="entry name" value="Gly-tRNA_synthase/POLG2"/>
</dbReference>
<dbReference type="SUPFAM" id="SSF52954">
    <property type="entry name" value="Class II aaRS ABD-related"/>
    <property type="match status" value="1"/>
</dbReference>
<evidence type="ECO:0000256" key="3">
    <source>
        <dbReference type="ARBA" id="ARBA00022490"/>
    </source>
</evidence>
<dbReference type="PRINTS" id="PR01043">
    <property type="entry name" value="TRNASYNTHGLY"/>
</dbReference>
<dbReference type="Pfam" id="PF03129">
    <property type="entry name" value="HGTP_anticodon"/>
    <property type="match status" value="1"/>
</dbReference>
<gene>
    <name evidence="10" type="ORF">AUK40_05565</name>
</gene>
<evidence type="ECO:0000256" key="8">
    <source>
        <dbReference type="ARBA" id="ARBA00023146"/>
    </source>
</evidence>
<dbReference type="GO" id="GO:0006426">
    <property type="term" value="P:glycyl-tRNA aminoacylation"/>
    <property type="evidence" value="ECO:0007669"/>
    <property type="project" value="InterPro"/>
</dbReference>
<keyword evidence="7" id="KW-0648">Protein biosynthesis</keyword>
<dbReference type="HAMAP" id="MF_00253_B">
    <property type="entry name" value="Gly_tRNA_synth_B"/>
    <property type="match status" value="1"/>
</dbReference>
<dbReference type="InterPro" id="IPR006195">
    <property type="entry name" value="aa-tRNA-synth_II"/>
</dbReference>
<name>A0A1J5IXE5_9BACT</name>
<evidence type="ECO:0000256" key="4">
    <source>
        <dbReference type="ARBA" id="ARBA00022598"/>
    </source>
</evidence>
<proteinExistence type="inferred from homology"/>
<keyword evidence="6" id="KW-0067">ATP-binding</keyword>
<feature type="domain" description="Aminoacyl-transfer RNA synthetases class-II family profile" evidence="9">
    <location>
        <begin position="8"/>
        <end position="355"/>
    </location>
</feature>
<feature type="non-terminal residue" evidence="10">
    <location>
        <position position="441"/>
    </location>
</feature>
<dbReference type="AlphaFoldDB" id="A0A1J5IXE5"/>
<keyword evidence="5" id="KW-0547">Nucleotide-binding</keyword>
<dbReference type="InterPro" id="IPR045864">
    <property type="entry name" value="aa-tRNA-synth_II/BPL/LPL"/>
</dbReference>
<dbReference type="FunFam" id="3.40.50.800:FF:000002">
    <property type="entry name" value="Glycine--tRNA ligase"/>
    <property type="match status" value="1"/>
</dbReference>
<dbReference type="GO" id="GO:0005524">
    <property type="term" value="F:ATP binding"/>
    <property type="evidence" value="ECO:0007669"/>
    <property type="project" value="UniProtKB-KW"/>
</dbReference>
<dbReference type="CDD" id="cd00858">
    <property type="entry name" value="GlyRS_anticodon"/>
    <property type="match status" value="1"/>
</dbReference>
<evidence type="ECO:0000256" key="1">
    <source>
        <dbReference type="ARBA" id="ARBA00008226"/>
    </source>
</evidence>
<dbReference type="GO" id="GO:0004820">
    <property type="term" value="F:glycine-tRNA ligase activity"/>
    <property type="evidence" value="ECO:0007669"/>
    <property type="project" value="UniProtKB-EC"/>
</dbReference>
<dbReference type="InterPro" id="IPR004154">
    <property type="entry name" value="Anticodon-bd"/>
</dbReference>
<evidence type="ECO:0000313" key="11">
    <source>
        <dbReference type="Proteomes" id="UP000183245"/>
    </source>
</evidence>
<dbReference type="GO" id="GO:1990742">
    <property type="term" value="C:microvesicle"/>
    <property type="evidence" value="ECO:0007669"/>
    <property type="project" value="UniProtKB-ARBA"/>
</dbReference>
<dbReference type="GO" id="GO:0070062">
    <property type="term" value="C:extracellular exosome"/>
    <property type="evidence" value="ECO:0007669"/>
    <property type="project" value="UniProtKB-ARBA"/>
</dbReference>
<keyword evidence="4 10" id="KW-0436">Ligase</keyword>
<dbReference type="STRING" id="1817892.AUK40_05565"/>
<comment type="caution">
    <text evidence="10">The sequence shown here is derived from an EMBL/GenBank/DDBJ whole genome shotgun (WGS) entry which is preliminary data.</text>
</comment>
<dbReference type="Gene3D" id="3.40.50.800">
    <property type="entry name" value="Anticodon-binding domain"/>
    <property type="match status" value="1"/>
</dbReference>
<dbReference type="CDD" id="cd00774">
    <property type="entry name" value="GlyRS-like_core"/>
    <property type="match status" value="1"/>
</dbReference>
<dbReference type="GO" id="GO:0015966">
    <property type="term" value="P:diadenosine tetraphosphate biosynthetic process"/>
    <property type="evidence" value="ECO:0007669"/>
    <property type="project" value="UniProtKB-ARBA"/>
</dbReference>
<dbReference type="Pfam" id="PF00587">
    <property type="entry name" value="tRNA-synt_2b"/>
    <property type="match status" value="1"/>
</dbReference>
<reference evidence="10 11" key="1">
    <citation type="journal article" date="2016" name="Environ. Microbiol.">
        <title>Genomic resolution of a cold subsurface aquifer community provides metabolic insights for novel microbes adapted to high CO concentrations.</title>
        <authorList>
            <person name="Probst A.J."/>
            <person name="Castelle C.J."/>
            <person name="Singh A."/>
            <person name="Brown C.T."/>
            <person name="Anantharaman K."/>
            <person name="Sharon I."/>
            <person name="Hug L.A."/>
            <person name="Burstein D."/>
            <person name="Emerson J.B."/>
            <person name="Thomas B.C."/>
            <person name="Banfield J.F."/>
        </authorList>
    </citation>
    <scope>NUCLEOTIDE SEQUENCE [LARGE SCALE GENOMIC DNA]</scope>
    <source>
        <strain evidence="10">CG2_30_54_11</strain>
    </source>
</reference>
<dbReference type="PANTHER" id="PTHR10745:SF8">
    <property type="entry name" value="DNA POLYMERASE SUBUNIT GAMMA-2, MITOCHONDRIAL"/>
    <property type="match status" value="1"/>
</dbReference>
<dbReference type="InterPro" id="IPR033731">
    <property type="entry name" value="GlyRS-like_core"/>
</dbReference>
<evidence type="ECO:0000256" key="5">
    <source>
        <dbReference type="ARBA" id="ARBA00022741"/>
    </source>
</evidence>
<dbReference type="NCBIfam" id="TIGR00389">
    <property type="entry name" value="glyS_dimeric"/>
    <property type="match status" value="1"/>
</dbReference>
<dbReference type="GO" id="GO:0004081">
    <property type="term" value="F:bis(5'-nucleosyl)-tetraphosphatase (asymmetrical) activity"/>
    <property type="evidence" value="ECO:0007669"/>
    <property type="project" value="UniProtKB-ARBA"/>
</dbReference>
<dbReference type="SUPFAM" id="SSF55681">
    <property type="entry name" value="Class II aaRS and biotin synthetases"/>
    <property type="match status" value="1"/>
</dbReference>
<dbReference type="GO" id="GO:0005737">
    <property type="term" value="C:cytoplasm"/>
    <property type="evidence" value="ECO:0007669"/>
    <property type="project" value="InterPro"/>
</dbReference>
<dbReference type="PROSITE" id="PS50862">
    <property type="entry name" value="AA_TRNA_LIGASE_II"/>
    <property type="match status" value="1"/>
</dbReference>